<evidence type="ECO:0000259" key="1">
    <source>
        <dbReference type="PROSITE" id="PS50846"/>
    </source>
</evidence>
<sequence length="101" mass="9583">MNATSAPTVELTVSGMTCTGCSGTVEAALTALPGVRAASVDHVSGKAVVLLEADADPEAFAFDADAAVHDAGYTVESADVATAAAAGADAGESCCGGGGCC</sequence>
<dbReference type="InterPro" id="IPR036163">
    <property type="entry name" value="HMA_dom_sf"/>
</dbReference>
<feature type="domain" description="HMA" evidence="1">
    <location>
        <begin position="7"/>
        <end position="76"/>
    </location>
</feature>
<dbReference type="Proteomes" id="UP001426770">
    <property type="component" value="Unassembled WGS sequence"/>
</dbReference>
<reference evidence="2 3" key="1">
    <citation type="submission" date="2024-02" db="EMBL/GenBank/DDBJ databases">
        <title>Lysinimicrobium sediminis NBRC 112286.</title>
        <authorList>
            <person name="Ichikawa N."/>
            <person name="Katano-Makiyama Y."/>
            <person name="Hidaka K."/>
        </authorList>
    </citation>
    <scope>NUCLEOTIDE SEQUENCE [LARGE SCALE GENOMIC DNA]</scope>
    <source>
        <strain evidence="2 3">NBRC 112286</strain>
    </source>
</reference>
<comment type="caution">
    <text evidence="2">The sequence shown here is derived from an EMBL/GenBank/DDBJ whole genome shotgun (WGS) entry which is preliminary data.</text>
</comment>
<accession>A0ABP9WFD5</accession>
<dbReference type="SUPFAM" id="SSF55008">
    <property type="entry name" value="HMA, heavy metal-associated domain"/>
    <property type="match status" value="1"/>
</dbReference>
<dbReference type="Gene3D" id="3.30.70.100">
    <property type="match status" value="1"/>
</dbReference>
<dbReference type="PROSITE" id="PS50846">
    <property type="entry name" value="HMA_2"/>
    <property type="match status" value="1"/>
</dbReference>
<dbReference type="RefSeq" id="WP_286214453.1">
    <property type="nucleotide sequence ID" value="NZ_AP027736.1"/>
</dbReference>
<name>A0ABP9WFD5_9MICO</name>
<dbReference type="InterPro" id="IPR006121">
    <property type="entry name" value="HMA_dom"/>
</dbReference>
<dbReference type="Pfam" id="PF00403">
    <property type="entry name" value="HMA"/>
    <property type="match status" value="1"/>
</dbReference>
<evidence type="ECO:0000313" key="2">
    <source>
        <dbReference type="EMBL" id="GAA5518545.1"/>
    </source>
</evidence>
<proteinExistence type="predicted"/>
<dbReference type="CDD" id="cd00371">
    <property type="entry name" value="HMA"/>
    <property type="match status" value="1"/>
</dbReference>
<evidence type="ECO:0000313" key="3">
    <source>
        <dbReference type="Proteomes" id="UP001426770"/>
    </source>
</evidence>
<gene>
    <name evidence="2" type="ORF">Lsed01_00974</name>
</gene>
<keyword evidence="3" id="KW-1185">Reference proteome</keyword>
<organism evidence="2 3">
    <name type="scientific">Demequina sediminis</name>
    <dbReference type="NCBI Taxonomy" id="1930058"/>
    <lineage>
        <taxon>Bacteria</taxon>
        <taxon>Bacillati</taxon>
        <taxon>Actinomycetota</taxon>
        <taxon>Actinomycetes</taxon>
        <taxon>Micrococcales</taxon>
        <taxon>Demequinaceae</taxon>
        <taxon>Demequina</taxon>
    </lineage>
</organism>
<dbReference type="EMBL" id="BAABRR010000004">
    <property type="protein sequence ID" value="GAA5518545.1"/>
    <property type="molecule type" value="Genomic_DNA"/>
</dbReference>
<protein>
    <recommendedName>
        <fullName evidence="1">HMA domain-containing protein</fullName>
    </recommendedName>
</protein>